<evidence type="ECO:0000256" key="1">
    <source>
        <dbReference type="SAM" id="Phobius"/>
    </source>
</evidence>
<sequence length="146" mass="14584">MVTLLLCICSPSATSARKEDQSLPLPVTELEPVVARAGVAVHTLDVDGHILRAGGLSPSPQVGSAVVRGTGVASIHAAAAVVVVVVILLLETVVVVVVVGVCVVVEAIVVVPEAQGRELLGVLTSVLLEPAVPVSVLGSGVVALTP</sequence>
<reference evidence="3 4" key="1">
    <citation type="submission" date="2019-01" db="EMBL/GenBank/DDBJ databases">
        <title>A draft genome assembly of the solar-powered sea slug Elysia chlorotica.</title>
        <authorList>
            <person name="Cai H."/>
            <person name="Li Q."/>
            <person name="Fang X."/>
            <person name="Li J."/>
            <person name="Curtis N.E."/>
            <person name="Altenburger A."/>
            <person name="Shibata T."/>
            <person name="Feng M."/>
            <person name="Maeda T."/>
            <person name="Schwartz J.A."/>
            <person name="Shigenobu S."/>
            <person name="Lundholm N."/>
            <person name="Nishiyama T."/>
            <person name="Yang H."/>
            <person name="Hasebe M."/>
            <person name="Li S."/>
            <person name="Pierce S.K."/>
            <person name="Wang J."/>
        </authorList>
    </citation>
    <scope>NUCLEOTIDE SEQUENCE [LARGE SCALE GENOMIC DNA]</scope>
    <source>
        <strain evidence="3">EC2010</strain>
        <tissue evidence="3">Whole organism of an adult</tissue>
    </source>
</reference>
<feature type="transmembrane region" description="Helical" evidence="1">
    <location>
        <begin position="77"/>
        <end position="110"/>
    </location>
</feature>
<keyword evidence="1" id="KW-0812">Transmembrane</keyword>
<keyword evidence="4" id="KW-1185">Reference proteome</keyword>
<dbReference type="AlphaFoldDB" id="A0A3S0ZVD5"/>
<evidence type="ECO:0000313" key="4">
    <source>
        <dbReference type="Proteomes" id="UP000271974"/>
    </source>
</evidence>
<evidence type="ECO:0000313" key="3">
    <source>
        <dbReference type="EMBL" id="RUS76162.1"/>
    </source>
</evidence>
<keyword evidence="1" id="KW-0472">Membrane</keyword>
<organism evidence="3 4">
    <name type="scientific">Elysia chlorotica</name>
    <name type="common">Eastern emerald elysia</name>
    <name type="synonym">Sea slug</name>
    <dbReference type="NCBI Taxonomy" id="188477"/>
    <lineage>
        <taxon>Eukaryota</taxon>
        <taxon>Metazoa</taxon>
        <taxon>Spiralia</taxon>
        <taxon>Lophotrochozoa</taxon>
        <taxon>Mollusca</taxon>
        <taxon>Gastropoda</taxon>
        <taxon>Heterobranchia</taxon>
        <taxon>Euthyneura</taxon>
        <taxon>Panpulmonata</taxon>
        <taxon>Sacoglossa</taxon>
        <taxon>Placobranchoidea</taxon>
        <taxon>Plakobranchidae</taxon>
        <taxon>Elysia</taxon>
    </lineage>
</organism>
<dbReference type="Proteomes" id="UP000271974">
    <property type="component" value="Unassembled WGS sequence"/>
</dbReference>
<gene>
    <name evidence="3" type="ORF">EGW08_016074</name>
</gene>
<protein>
    <recommendedName>
        <fullName evidence="5">Secreted protein</fullName>
    </recommendedName>
</protein>
<feature type="transmembrane region" description="Helical" evidence="1">
    <location>
        <begin position="122"/>
        <end position="144"/>
    </location>
</feature>
<name>A0A3S0ZVD5_ELYCH</name>
<dbReference type="EMBL" id="RQTK01000683">
    <property type="protein sequence ID" value="RUS76162.1"/>
    <property type="molecule type" value="Genomic_DNA"/>
</dbReference>
<proteinExistence type="predicted"/>
<accession>A0A3S0ZVD5</accession>
<evidence type="ECO:0008006" key="5">
    <source>
        <dbReference type="Google" id="ProtNLM"/>
    </source>
</evidence>
<comment type="caution">
    <text evidence="3">The sequence shown here is derived from an EMBL/GenBank/DDBJ whole genome shotgun (WGS) entry which is preliminary data.</text>
</comment>
<feature type="signal peptide" evidence="2">
    <location>
        <begin position="1"/>
        <end position="16"/>
    </location>
</feature>
<keyword evidence="1" id="KW-1133">Transmembrane helix</keyword>
<evidence type="ECO:0000256" key="2">
    <source>
        <dbReference type="SAM" id="SignalP"/>
    </source>
</evidence>
<feature type="chain" id="PRO_5018542078" description="Secreted protein" evidence="2">
    <location>
        <begin position="17"/>
        <end position="146"/>
    </location>
</feature>
<keyword evidence="2" id="KW-0732">Signal</keyword>